<dbReference type="Proteomes" id="UP000191663">
    <property type="component" value="Unassembled WGS sequence"/>
</dbReference>
<evidence type="ECO:0000313" key="8">
    <source>
        <dbReference type="Proteomes" id="UP000191663"/>
    </source>
</evidence>
<dbReference type="PANTHER" id="PTHR43133:SF51">
    <property type="entry name" value="RNA POLYMERASE SIGMA FACTOR"/>
    <property type="match status" value="1"/>
</dbReference>
<evidence type="ECO:0000259" key="6">
    <source>
        <dbReference type="Pfam" id="PF08281"/>
    </source>
</evidence>
<keyword evidence="4" id="KW-0804">Transcription</keyword>
<dbReference type="InterPro" id="IPR014284">
    <property type="entry name" value="RNA_pol_sigma-70_dom"/>
</dbReference>
<dbReference type="GO" id="GO:0003677">
    <property type="term" value="F:DNA binding"/>
    <property type="evidence" value="ECO:0007669"/>
    <property type="project" value="InterPro"/>
</dbReference>
<dbReference type="Gene3D" id="1.10.10.10">
    <property type="entry name" value="Winged helix-like DNA-binding domain superfamily/Winged helix DNA-binding domain"/>
    <property type="match status" value="1"/>
</dbReference>
<dbReference type="InterPro" id="IPR013324">
    <property type="entry name" value="RNA_pol_sigma_r3/r4-like"/>
</dbReference>
<name>A0A1V4QGC9_UNCW3</name>
<dbReference type="InterPro" id="IPR013249">
    <property type="entry name" value="RNA_pol_sigma70_r4_t2"/>
</dbReference>
<evidence type="ECO:0000256" key="2">
    <source>
        <dbReference type="ARBA" id="ARBA00023015"/>
    </source>
</evidence>
<comment type="similarity">
    <text evidence="1">Belongs to the sigma-70 factor family. ECF subfamily.</text>
</comment>
<feature type="domain" description="RNA polymerase sigma-70 region 2" evidence="5">
    <location>
        <begin position="26"/>
        <end position="92"/>
    </location>
</feature>
<gene>
    <name evidence="7" type="ORF">BXT86_04675</name>
</gene>
<evidence type="ECO:0000256" key="3">
    <source>
        <dbReference type="ARBA" id="ARBA00023082"/>
    </source>
</evidence>
<reference evidence="8" key="1">
    <citation type="submission" date="2017-01" db="EMBL/GenBank/DDBJ databases">
        <title>Novel pathways for hydrocarbon cycling and metabolic interdependencies in hydrothermal sediment communities.</title>
        <authorList>
            <person name="Dombrowski N."/>
            <person name="Seitz K."/>
            <person name="Teske A."/>
            <person name="Baker B."/>
        </authorList>
    </citation>
    <scope>NUCLEOTIDE SEQUENCE [LARGE SCALE GENOMIC DNA]</scope>
</reference>
<dbReference type="NCBIfam" id="TIGR02937">
    <property type="entry name" value="sigma70-ECF"/>
    <property type="match status" value="1"/>
</dbReference>
<dbReference type="SUPFAM" id="SSF88659">
    <property type="entry name" value="Sigma3 and sigma4 domains of RNA polymerase sigma factors"/>
    <property type="match status" value="1"/>
</dbReference>
<keyword evidence="2" id="KW-0805">Transcription regulation</keyword>
<feature type="domain" description="RNA polymerase sigma factor 70 region 4 type 2" evidence="6">
    <location>
        <begin position="124"/>
        <end position="176"/>
    </location>
</feature>
<protein>
    <recommendedName>
        <fullName evidence="9">RNA polymerase sigma factor</fullName>
    </recommendedName>
</protein>
<evidence type="ECO:0000256" key="1">
    <source>
        <dbReference type="ARBA" id="ARBA00010641"/>
    </source>
</evidence>
<organism evidence="7 8">
    <name type="scientific">candidate division WOR-3 bacterium 4484_100</name>
    <dbReference type="NCBI Taxonomy" id="1936077"/>
    <lineage>
        <taxon>Bacteria</taxon>
        <taxon>Bacteria division WOR-3</taxon>
    </lineage>
</organism>
<evidence type="ECO:0000313" key="7">
    <source>
        <dbReference type="EMBL" id="OPX17776.1"/>
    </source>
</evidence>
<proteinExistence type="inferred from homology"/>
<dbReference type="EMBL" id="MUKB01000078">
    <property type="protein sequence ID" value="OPX17776.1"/>
    <property type="molecule type" value="Genomic_DNA"/>
</dbReference>
<dbReference type="PANTHER" id="PTHR43133">
    <property type="entry name" value="RNA POLYMERASE ECF-TYPE SIGMA FACTO"/>
    <property type="match status" value="1"/>
</dbReference>
<dbReference type="Gene3D" id="1.10.1740.10">
    <property type="match status" value="1"/>
</dbReference>
<dbReference type="SUPFAM" id="SSF88946">
    <property type="entry name" value="Sigma2 domain of RNA polymerase sigma factors"/>
    <property type="match status" value="1"/>
</dbReference>
<dbReference type="InterPro" id="IPR013325">
    <property type="entry name" value="RNA_pol_sigma_r2"/>
</dbReference>
<evidence type="ECO:0000256" key="4">
    <source>
        <dbReference type="ARBA" id="ARBA00023163"/>
    </source>
</evidence>
<dbReference type="CDD" id="cd06171">
    <property type="entry name" value="Sigma70_r4"/>
    <property type="match status" value="1"/>
</dbReference>
<sequence length="189" mass="22337">MYNNLENDEELIKRVQAGDCDAFNPLIARYKLPLYKMMYRMVYNRDDAEDLVEEAFIKAYRAIDRFSTEKKFFPWICRIAINNALNFLKKRKGQKADSLSQYENRLMDRKTDPVRMTESKLLKEKINQAIAQLPDEYRIIINLRVEQECSYDEISQILEIPKGTVMSRLARARKRLKEILKALGGIDEM</sequence>
<dbReference type="InterPro" id="IPR007627">
    <property type="entry name" value="RNA_pol_sigma70_r2"/>
</dbReference>
<dbReference type="InterPro" id="IPR039425">
    <property type="entry name" value="RNA_pol_sigma-70-like"/>
</dbReference>
<keyword evidence="3" id="KW-0731">Sigma factor</keyword>
<accession>A0A1V4QGC9</accession>
<evidence type="ECO:0000259" key="5">
    <source>
        <dbReference type="Pfam" id="PF04542"/>
    </source>
</evidence>
<comment type="caution">
    <text evidence="7">The sequence shown here is derived from an EMBL/GenBank/DDBJ whole genome shotgun (WGS) entry which is preliminary data.</text>
</comment>
<evidence type="ECO:0008006" key="9">
    <source>
        <dbReference type="Google" id="ProtNLM"/>
    </source>
</evidence>
<dbReference type="GO" id="GO:0016987">
    <property type="term" value="F:sigma factor activity"/>
    <property type="evidence" value="ECO:0007669"/>
    <property type="project" value="UniProtKB-KW"/>
</dbReference>
<dbReference type="Pfam" id="PF04542">
    <property type="entry name" value="Sigma70_r2"/>
    <property type="match status" value="1"/>
</dbReference>
<dbReference type="InterPro" id="IPR036388">
    <property type="entry name" value="WH-like_DNA-bd_sf"/>
</dbReference>
<dbReference type="GO" id="GO:0006352">
    <property type="term" value="P:DNA-templated transcription initiation"/>
    <property type="evidence" value="ECO:0007669"/>
    <property type="project" value="InterPro"/>
</dbReference>
<dbReference type="AlphaFoldDB" id="A0A1V4QGC9"/>
<dbReference type="Pfam" id="PF08281">
    <property type="entry name" value="Sigma70_r4_2"/>
    <property type="match status" value="1"/>
</dbReference>